<reference evidence="1 2" key="1">
    <citation type="submission" date="2019-07" db="EMBL/GenBank/DDBJ databases">
        <title>WGS assembly of Gossypium mustelinum.</title>
        <authorList>
            <person name="Chen Z.J."/>
            <person name="Sreedasyam A."/>
            <person name="Ando A."/>
            <person name="Song Q."/>
            <person name="De L."/>
            <person name="Hulse-Kemp A."/>
            <person name="Ding M."/>
            <person name="Ye W."/>
            <person name="Kirkbride R."/>
            <person name="Jenkins J."/>
            <person name="Plott C."/>
            <person name="Lovell J."/>
            <person name="Lin Y.-M."/>
            <person name="Vaughn R."/>
            <person name="Liu B."/>
            <person name="Li W."/>
            <person name="Simpson S."/>
            <person name="Scheffler B."/>
            <person name="Saski C."/>
            <person name="Grover C."/>
            <person name="Hu G."/>
            <person name="Conover J."/>
            <person name="Carlson J."/>
            <person name="Shu S."/>
            <person name="Boston L."/>
            <person name="Williams M."/>
            <person name="Peterson D."/>
            <person name="Mcgee K."/>
            <person name="Jones D."/>
            <person name="Wendel J."/>
            <person name="Stelly D."/>
            <person name="Grimwood J."/>
            <person name="Schmutz J."/>
        </authorList>
    </citation>
    <scope>NUCLEOTIDE SEQUENCE [LARGE SCALE GENOMIC DNA]</scope>
    <source>
        <strain evidence="1">1408120.09</strain>
    </source>
</reference>
<protein>
    <submittedName>
        <fullName evidence="1">Uncharacterized protein</fullName>
    </submittedName>
</protein>
<keyword evidence="2" id="KW-1185">Reference proteome</keyword>
<dbReference type="EMBL" id="CM017642">
    <property type="protein sequence ID" value="TYJ27734.1"/>
    <property type="molecule type" value="Genomic_DNA"/>
</dbReference>
<accession>A0A5D2YP03</accession>
<dbReference type="Proteomes" id="UP000323597">
    <property type="component" value="Chromosome A07"/>
</dbReference>
<sequence>MYISHTWEINKIQSGIAYSTIHHESRNAKQMIKISNPTKQRISHFIHFTELRVTTNHPSLLTFIPALQNIGAKI</sequence>
<dbReference type="AlphaFoldDB" id="A0A5D2YP03"/>
<organism evidence="1 2">
    <name type="scientific">Gossypium mustelinum</name>
    <name type="common">Cotton</name>
    <name type="synonym">Gossypium caicoense</name>
    <dbReference type="NCBI Taxonomy" id="34275"/>
    <lineage>
        <taxon>Eukaryota</taxon>
        <taxon>Viridiplantae</taxon>
        <taxon>Streptophyta</taxon>
        <taxon>Embryophyta</taxon>
        <taxon>Tracheophyta</taxon>
        <taxon>Spermatophyta</taxon>
        <taxon>Magnoliopsida</taxon>
        <taxon>eudicotyledons</taxon>
        <taxon>Gunneridae</taxon>
        <taxon>Pentapetalae</taxon>
        <taxon>rosids</taxon>
        <taxon>malvids</taxon>
        <taxon>Malvales</taxon>
        <taxon>Malvaceae</taxon>
        <taxon>Malvoideae</taxon>
        <taxon>Gossypium</taxon>
    </lineage>
</organism>
<evidence type="ECO:0000313" key="2">
    <source>
        <dbReference type="Proteomes" id="UP000323597"/>
    </source>
</evidence>
<name>A0A5D2YP03_GOSMU</name>
<proteinExistence type="predicted"/>
<gene>
    <name evidence="1" type="ORF">E1A91_A07G209000v1</name>
</gene>
<evidence type="ECO:0000313" key="1">
    <source>
        <dbReference type="EMBL" id="TYJ27734.1"/>
    </source>
</evidence>